<name>A0A414FW40_9ACTN</name>
<protein>
    <submittedName>
        <fullName evidence="1">Uncharacterized protein</fullName>
    </submittedName>
</protein>
<dbReference type="RefSeq" id="WP_118271969.1">
    <property type="nucleotide sequence ID" value="NZ_QSJI01000004.1"/>
</dbReference>
<dbReference type="EMBL" id="QSJI01000004">
    <property type="protein sequence ID" value="RHD55627.1"/>
    <property type="molecule type" value="Genomic_DNA"/>
</dbReference>
<evidence type="ECO:0000313" key="2">
    <source>
        <dbReference type="Proteomes" id="UP000286050"/>
    </source>
</evidence>
<proteinExistence type="predicted"/>
<dbReference type="SUPFAM" id="SSF56784">
    <property type="entry name" value="HAD-like"/>
    <property type="match status" value="1"/>
</dbReference>
<gene>
    <name evidence="1" type="ORF">DW787_05410</name>
</gene>
<accession>A0A414FW40</accession>
<dbReference type="Gene3D" id="3.40.50.1000">
    <property type="entry name" value="HAD superfamily/HAD-like"/>
    <property type="match status" value="1"/>
</dbReference>
<dbReference type="InterPro" id="IPR023214">
    <property type="entry name" value="HAD_sf"/>
</dbReference>
<dbReference type="AlphaFoldDB" id="A0A414FW40"/>
<dbReference type="InterPro" id="IPR036412">
    <property type="entry name" value="HAD-like_sf"/>
</dbReference>
<dbReference type="Proteomes" id="UP000286050">
    <property type="component" value="Unassembled WGS sequence"/>
</dbReference>
<reference evidence="1 2" key="1">
    <citation type="submission" date="2018-08" db="EMBL/GenBank/DDBJ databases">
        <title>A genome reference for cultivated species of the human gut microbiota.</title>
        <authorList>
            <person name="Zou Y."/>
            <person name="Xue W."/>
            <person name="Luo G."/>
        </authorList>
    </citation>
    <scope>NUCLEOTIDE SEQUENCE [LARGE SCALE GENOMIC DNA]</scope>
    <source>
        <strain evidence="1 2">AM30-5LB</strain>
    </source>
</reference>
<organism evidence="1 2">
    <name type="scientific">Collinsella intestinalis</name>
    <dbReference type="NCBI Taxonomy" id="147207"/>
    <lineage>
        <taxon>Bacteria</taxon>
        <taxon>Bacillati</taxon>
        <taxon>Actinomycetota</taxon>
        <taxon>Coriobacteriia</taxon>
        <taxon>Coriobacteriales</taxon>
        <taxon>Coriobacteriaceae</taxon>
        <taxon>Collinsella</taxon>
    </lineage>
</organism>
<evidence type="ECO:0000313" key="1">
    <source>
        <dbReference type="EMBL" id="RHD55627.1"/>
    </source>
</evidence>
<sequence>MSKAKERAFEVVRGGRFLPTPSVLAFGMDEDLLSDRELGALRWVRDAGYAIAVFAHEPAEPLRAQLAEHGIPATVLADDEGPASEPDAPFTVAAARAEALARFCAQRGATLEQAVVIAVTPRDCEAMMSAGRALALYGAGIDASVAAEQTFFDRAMSGLVHALNAAVAMRV</sequence>
<comment type="caution">
    <text evidence="1">The sequence shown here is derived from an EMBL/GenBank/DDBJ whole genome shotgun (WGS) entry which is preliminary data.</text>
</comment>